<sequence>MKNRFVRFVYIFLLLGVSSTILANGKPLDSLAVAAGKEFKRIVVLEIKDKKVADSLWAEAQRLYTGPTRFYHNLEHISNFYDQLTKCKDQVSDWNALVIAAVYHDIIYGSEDRRDEERSAELAVQRLTAAGFPVAFIKKVEALVLATKAHALSEDNDTNLFNDADMSIVGLDREYYKRYVGNVRKEFSNSPNFDAGRKRVMQYFLNMPRIFQTDFFNKLYESSARENIKWEISTLQ</sequence>
<dbReference type="Proteomes" id="UP001165367">
    <property type="component" value="Unassembled WGS sequence"/>
</dbReference>
<dbReference type="InterPro" id="IPR009218">
    <property type="entry name" value="HD_phosphohydro"/>
</dbReference>
<proteinExistence type="predicted"/>
<dbReference type="PANTHER" id="PTHR21174">
    <property type="match status" value="1"/>
</dbReference>
<name>A0ABS9KR69_9BACT</name>
<gene>
    <name evidence="1" type="ORF">LZZ85_11090</name>
</gene>
<dbReference type="EMBL" id="JAKLTR010000006">
    <property type="protein sequence ID" value="MCG2614832.1"/>
    <property type="molecule type" value="Genomic_DNA"/>
</dbReference>
<evidence type="ECO:0000313" key="1">
    <source>
        <dbReference type="EMBL" id="MCG2614832.1"/>
    </source>
</evidence>
<dbReference type="PANTHER" id="PTHR21174:SF0">
    <property type="entry name" value="HD PHOSPHOHYDROLASE FAMILY PROTEIN-RELATED"/>
    <property type="match status" value="1"/>
</dbReference>
<accession>A0ABS9KR69</accession>
<dbReference type="RefSeq" id="WP_237871626.1">
    <property type="nucleotide sequence ID" value="NZ_JAKLTR010000006.1"/>
</dbReference>
<keyword evidence="2" id="KW-1185">Reference proteome</keyword>
<evidence type="ECO:0000313" key="2">
    <source>
        <dbReference type="Proteomes" id="UP001165367"/>
    </source>
</evidence>
<dbReference type="Gene3D" id="1.10.3210.10">
    <property type="entry name" value="Hypothetical protein af1432"/>
    <property type="match status" value="1"/>
</dbReference>
<dbReference type="SUPFAM" id="SSF109604">
    <property type="entry name" value="HD-domain/PDEase-like"/>
    <property type="match status" value="1"/>
</dbReference>
<reference evidence="1" key="1">
    <citation type="submission" date="2022-01" db="EMBL/GenBank/DDBJ databases">
        <authorList>
            <person name="Jo J.-H."/>
            <person name="Im W.-T."/>
        </authorList>
    </citation>
    <scope>NUCLEOTIDE SEQUENCE</scope>
    <source>
        <strain evidence="1">NA20</strain>
    </source>
</reference>
<protein>
    <recommendedName>
        <fullName evidence="3">HD domain-containing protein</fullName>
    </recommendedName>
</protein>
<comment type="caution">
    <text evidence="1">The sequence shown here is derived from an EMBL/GenBank/DDBJ whole genome shotgun (WGS) entry which is preliminary data.</text>
</comment>
<organism evidence="1 2">
    <name type="scientific">Terrimonas ginsenosidimutans</name>
    <dbReference type="NCBI Taxonomy" id="2908004"/>
    <lineage>
        <taxon>Bacteria</taxon>
        <taxon>Pseudomonadati</taxon>
        <taxon>Bacteroidota</taxon>
        <taxon>Chitinophagia</taxon>
        <taxon>Chitinophagales</taxon>
        <taxon>Chitinophagaceae</taxon>
        <taxon>Terrimonas</taxon>
    </lineage>
</organism>
<evidence type="ECO:0008006" key="3">
    <source>
        <dbReference type="Google" id="ProtNLM"/>
    </source>
</evidence>